<evidence type="ECO:0000259" key="1">
    <source>
        <dbReference type="PROSITE" id="PS50042"/>
    </source>
</evidence>
<dbReference type="Pfam" id="PF00027">
    <property type="entry name" value="cNMP_binding"/>
    <property type="match status" value="1"/>
</dbReference>
<dbReference type="PROSITE" id="PS50042">
    <property type="entry name" value="CNMP_BINDING_3"/>
    <property type="match status" value="1"/>
</dbReference>
<dbReference type="AlphaFoldDB" id="A0AAE0GMB6"/>
<dbReference type="CDD" id="cd00038">
    <property type="entry name" value="CAP_ED"/>
    <property type="match status" value="1"/>
</dbReference>
<feature type="domain" description="Cyclic nucleotide-binding" evidence="1">
    <location>
        <begin position="26"/>
        <end position="150"/>
    </location>
</feature>
<evidence type="ECO:0000313" key="3">
    <source>
        <dbReference type="Proteomes" id="UP001190700"/>
    </source>
</evidence>
<dbReference type="InterPro" id="IPR000595">
    <property type="entry name" value="cNMP-bd_dom"/>
</dbReference>
<feature type="non-terminal residue" evidence="2">
    <location>
        <position position="297"/>
    </location>
</feature>
<dbReference type="InterPro" id="IPR018490">
    <property type="entry name" value="cNMP-bd_dom_sf"/>
</dbReference>
<comment type="caution">
    <text evidence="2">The sequence shown here is derived from an EMBL/GenBank/DDBJ whole genome shotgun (WGS) entry which is preliminary data.</text>
</comment>
<accession>A0AAE0GMB6</accession>
<protein>
    <recommendedName>
        <fullName evidence="1">Cyclic nucleotide-binding domain-containing protein</fullName>
    </recommendedName>
</protein>
<dbReference type="SUPFAM" id="SSF51206">
    <property type="entry name" value="cAMP-binding domain-like"/>
    <property type="match status" value="1"/>
</dbReference>
<dbReference type="InterPro" id="IPR014710">
    <property type="entry name" value="RmlC-like_jellyroll"/>
</dbReference>
<dbReference type="Proteomes" id="UP001190700">
    <property type="component" value="Unassembled WGS sequence"/>
</dbReference>
<organism evidence="2 3">
    <name type="scientific">Cymbomonas tetramitiformis</name>
    <dbReference type="NCBI Taxonomy" id="36881"/>
    <lineage>
        <taxon>Eukaryota</taxon>
        <taxon>Viridiplantae</taxon>
        <taxon>Chlorophyta</taxon>
        <taxon>Pyramimonadophyceae</taxon>
        <taxon>Pyramimonadales</taxon>
        <taxon>Pyramimonadaceae</taxon>
        <taxon>Cymbomonas</taxon>
    </lineage>
</organism>
<gene>
    <name evidence="2" type="ORF">CYMTET_11352</name>
</gene>
<evidence type="ECO:0000313" key="2">
    <source>
        <dbReference type="EMBL" id="KAK3280829.1"/>
    </source>
</evidence>
<dbReference type="Gene3D" id="2.60.120.10">
    <property type="entry name" value="Jelly Rolls"/>
    <property type="match status" value="1"/>
</dbReference>
<reference evidence="2 3" key="1">
    <citation type="journal article" date="2015" name="Genome Biol. Evol.">
        <title>Comparative Genomics of a Bacterivorous Green Alga Reveals Evolutionary Causalities and Consequences of Phago-Mixotrophic Mode of Nutrition.</title>
        <authorList>
            <person name="Burns J.A."/>
            <person name="Paasch A."/>
            <person name="Narechania A."/>
            <person name="Kim E."/>
        </authorList>
    </citation>
    <scope>NUCLEOTIDE SEQUENCE [LARGE SCALE GENOMIC DNA]</scope>
    <source>
        <strain evidence="2 3">PLY_AMNH</strain>
    </source>
</reference>
<keyword evidence="3" id="KW-1185">Reference proteome</keyword>
<dbReference type="EMBL" id="LGRX02004242">
    <property type="protein sequence ID" value="KAK3280829.1"/>
    <property type="molecule type" value="Genomic_DNA"/>
</dbReference>
<sequence length="297" mass="33339">MQRLEPREIKKRLLAGHKQGPKEEGLGFGLTIDEIYAIANHMDYITVPRGFLLLEKGHCAKHIFFILKGKVELRSEGPKSTFLGCRGAGQFVGEEAFTMPCLHPLDGVRQTNFFASKESELGVFSFHSTQRLFKSCPTAGMKMCKRIAQTMVEELKDRLSKLQMVTDKQVVLTTRPPASHKSDDTKSVAAMLGEKLKAQPTSRMAFITQPWEAPQEEAAHRAPVHSQALGYKDYTKTDFTKVSIMATYNTIGGTEAVLQKSTSDYDEQYTYELLCLCQCFSKCFRGFSDTEVILLSK</sequence>
<proteinExistence type="predicted"/>
<name>A0AAE0GMB6_9CHLO</name>